<name>A0ACB8N195_CITSI</name>
<dbReference type="Proteomes" id="UP000829398">
    <property type="component" value="Chromosome 2"/>
</dbReference>
<proteinExistence type="predicted"/>
<sequence>MVARRFWNRIVPEQNKPAFYSLNLRKWMCANLKSGWTFKQNVSWRCFFGVAIWKLWQGRNLFNFNHISVDSEHMVNDVSMRAMEIHRIHNSLMCTGIERSVQWIAWSPPIWPWCKLNTDGAAKSTGASSAGGLIRDHNGNWLAGFCMNIGSCSVMVAEFWGLLQGLSIAWEKGIRWLNVEVDSLCVTQLLTDNHPDYTNEYTPLVRFIKDFLRRDWHITLIHVYRESNFAADFRANYALSLPLGLHFLPCPPIGAVSLLTHDMYEVIYPCLIPI</sequence>
<organism evidence="1 2">
    <name type="scientific">Citrus sinensis</name>
    <name type="common">Sweet orange</name>
    <name type="synonym">Citrus aurantium var. sinensis</name>
    <dbReference type="NCBI Taxonomy" id="2711"/>
    <lineage>
        <taxon>Eukaryota</taxon>
        <taxon>Viridiplantae</taxon>
        <taxon>Streptophyta</taxon>
        <taxon>Embryophyta</taxon>
        <taxon>Tracheophyta</taxon>
        <taxon>Spermatophyta</taxon>
        <taxon>Magnoliopsida</taxon>
        <taxon>eudicotyledons</taxon>
        <taxon>Gunneridae</taxon>
        <taxon>Pentapetalae</taxon>
        <taxon>rosids</taxon>
        <taxon>malvids</taxon>
        <taxon>Sapindales</taxon>
        <taxon>Rutaceae</taxon>
        <taxon>Aurantioideae</taxon>
        <taxon>Citrus</taxon>
    </lineage>
</organism>
<evidence type="ECO:0000313" key="1">
    <source>
        <dbReference type="EMBL" id="KAH9791897.1"/>
    </source>
</evidence>
<accession>A0ACB8N195</accession>
<protein>
    <submittedName>
        <fullName evidence="1">Ribonuclease H protein</fullName>
    </submittedName>
</protein>
<keyword evidence="2" id="KW-1185">Reference proteome</keyword>
<comment type="caution">
    <text evidence="1">The sequence shown here is derived from an EMBL/GenBank/DDBJ whole genome shotgun (WGS) entry which is preliminary data.</text>
</comment>
<gene>
    <name evidence="1" type="ORF">KPL71_003911</name>
</gene>
<reference evidence="2" key="1">
    <citation type="journal article" date="2023" name="Hortic. Res.">
        <title>A chromosome-level phased genome enabling allele-level studies in sweet orange: a case study on citrus Huanglongbing tolerance.</title>
        <authorList>
            <person name="Wu B."/>
            <person name="Yu Q."/>
            <person name="Deng Z."/>
            <person name="Duan Y."/>
            <person name="Luo F."/>
            <person name="Gmitter F. Jr."/>
        </authorList>
    </citation>
    <scope>NUCLEOTIDE SEQUENCE [LARGE SCALE GENOMIC DNA]</scope>
    <source>
        <strain evidence="2">cv. Valencia</strain>
    </source>
</reference>
<evidence type="ECO:0000313" key="2">
    <source>
        <dbReference type="Proteomes" id="UP000829398"/>
    </source>
</evidence>
<dbReference type="EMBL" id="CM039171">
    <property type="protein sequence ID" value="KAH9791897.1"/>
    <property type="molecule type" value="Genomic_DNA"/>
</dbReference>